<protein>
    <submittedName>
        <fullName evidence="2">Uncharacterized protein</fullName>
    </submittedName>
</protein>
<reference evidence="2" key="1">
    <citation type="submission" date="2023-10" db="EMBL/GenBank/DDBJ databases">
        <title>Genome assemblies of two species of porcelain crab, Petrolisthes cinctipes and Petrolisthes manimaculis (Anomura: Porcellanidae).</title>
        <authorList>
            <person name="Angst P."/>
        </authorList>
    </citation>
    <scope>NUCLEOTIDE SEQUENCE</scope>
    <source>
        <strain evidence="2">PB745_01</strain>
        <tissue evidence="2">Gill</tissue>
    </source>
</reference>
<feature type="region of interest" description="Disordered" evidence="1">
    <location>
        <begin position="1"/>
        <end position="40"/>
    </location>
</feature>
<evidence type="ECO:0000313" key="3">
    <source>
        <dbReference type="Proteomes" id="UP001286313"/>
    </source>
</evidence>
<evidence type="ECO:0000256" key="1">
    <source>
        <dbReference type="SAM" id="MobiDB-lite"/>
    </source>
</evidence>
<feature type="non-terminal residue" evidence="2">
    <location>
        <position position="1"/>
    </location>
</feature>
<comment type="caution">
    <text evidence="2">The sequence shown here is derived from an EMBL/GenBank/DDBJ whole genome shotgun (WGS) entry which is preliminary data.</text>
</comment>
<accession>A0AAE1BI22</accession>
<dbReference type="Proteomes" id="UP001286313">
    <property type="component" value="Unassembled WGS sequence"/>
</dbReference>
<dbReference type="AlphaFoldDB" id="A0AAE1BI22"/>
<gene>
    <name evidence="2" type="ORF">Pcinc_042769</name>
</gene>
<keyword evidence="3" id="KW-1185">Reference proteome</keyword>
<proteinExistence type="predicted"/>
<organism evidence="2 3">
    <name type="scientific">Petrolisthes cinctipes</name>
    <name type="common">Flat porcelain crab</name>
    <dbReference type="NCBI Taxonomy" id="88211"/>
    <lineage>
        <taxon>Eukaryota</taxon>
        <taxon>Metazoa</taxon>
        <taxon>Ecdysozoa</taxon>
        <taxon>Arthropoda</taxon>
        <taxon>Crustacea</taxon>
        <taxon>Multicrustacea</taxon>
        <taxon>Malacostraca</taxon>
        <taxon>Eumalacostraca</taxon>
        <taxon>Eucarida</taxon>
        <taxon>Decapoda</taxon>
        <taxon>Pleocyemata</taxon>
        <taxon>Anomura</taxon>
        <taxon>Galatheoidea</taxon>
        <taxon>Porcellanidae</taxon>
        <taxon>Petrolisthes</taxon>
    </lineage>
</organism>
<name>A0AAE1BI22_PETCI</name>
<evidence type="ECO:0000313" key="2">
    <source>
        <dbReference type="EMBL" id="KAK3850532.1"/>
    </source>
</evidence>
<sequence length="90" mass="9731">YPTRLGTISPPDQTRPDPPLASSSPHLKPHSHPKMTSESRARVLETLGGTGEHGISGTRAFIVFGRSHTPTGVAHVLYNHRVDEEVTGQL</sequence>
<dbReference type="EMBL" id="JAWQEG010008334">
    <property type="protein sequence ID" value="KAK3850532.1"/>
    <property type="molecule type" value="Genomic_DNA"/>
</dbReference>